<evidence type="ECO:0000256" key="3">
    <source>
        <dbReference type="ARBA" id="ARBA00022475"/>
    </source>
</evidence>
<dbReference type="SMART" id="SM00382">
    <property type="entry name" value="AAA"/>
    <property type="match status" value="1"/>
</dbReference>
<accession>A0A9D1Z091</accession>
<dbReference type="GO" id="GO:0008270">
    <property type="term" value="F:zinc ion binding"/>
    <property type="evidence" value="ECO:0007669"/>
    <property type="project" value="UniProtKB-UniRule"/>
</dbReference>
<dbReference type="GO" id="GO:0005886">
    <property type="term" value="C:plasma membrane"/>
    <property type="evidence" value="ECO:0007669"/>
    <property type="project" value="UniProtKB-SubCell"/>
</dbReference>
<keyword evidence="5 15" id="KW-0812">Transmembrane</keyword>
<feature type="domain" description="AAA+ ATPase" evidence="17">
    <location>
        <begin position="212"/>
        <end position="350"/>
    </location>
</feature>
<dbReference type="CDD" id="cd19501">
    <property type="entry name" value="RecA-like_FtsH"/>
    <property type="match status" value="1"/>
</dbReference>
<dbReference type="EMBL" id="DXDA01000028">
    <property type="protein sequence ID" value="HIY68472.1"/>
    <property type="molecule type" value="Genomic_DNA"/>
</dbReference>
<dbReference type="InterPro" id="IPR003959">
    <property type="entry name" value="ATPase_AAA_core"/>
</dbReference>
<keyword evidence="7 15" id="KW-0547">Nucleotide-binding</keyword>
<evidence type="ECO:0000313" key="19">
    <source>
        <dbReference type="Proteomes" id="UP000886844"/>
    </source>
</evidence>
<dbReference type="InterPro" id="IPR000642">
    <property type="entry name" value="Peptidase_M41"/>
</dbReference>
<keyword evidence="4 15" id="KW-0645">Protease</keyword>
<keyword evidence="9 15" id="KW-0862">Zinc</keyword>
<organism evidence="18 19">
    <name type="scientific">Candidatus Alistipes intestinigallinarum</name>
    <dbReference type="NCBI Taxonomy" id="2838440"/>
    <lineage>
        <taxon>Bacteria</taxon>
        <taxon>Pseudomonadati</taxon>
        <taxon>Bacteroidota</taxon>
        <taxon>Bacteroidia</taxon>
        <taxon>Bacteroidales</taxon>
        <taxon>Rikenellaceae</taxon>
        <taxon>Alistipes</taxon>
    </lineage>
</organism>
<evidence type="ECO:0000256" key="2">
    <source>
        <dbReference type="ARBA" id="ARBA00010044"/>
    </source>
</evidence>
<evidence type="ECO:0000256" key="10">
    <source>
        <dbReference type="ARBA" id="ARBA00022840"/>
    </source>
</evidence>
<feature type="binding site" evidence="15">
    <location>
        <position position="444"/>
    </location>
    <ligand>
        <name>Zn(2+)</name>
        <dbReference type="ChEBI" id="CHEBI:29105"/>
        <note>catalytic</note>
    </ligand>
</feature>
<dbReference type="Gene3D" id="1.20.58.760">
    <property type="entry name" value="Peptidase M41"/>
    <property type="match status" value="1"/>
</dbReference>
<evidence type="ECO:0000256" key="13">
    <source>
        <dbReference type="ARBA" id="ARBA00023136"/>
    </source>
</evidence>
<dbReference type="Pfam" id="PF06480">
    <property type="entry name" value="FtsH_ext"/>
    <property type="match status" value="1"/>
</dbReference>
<keyword evidence="3 15" id="KW-1003">Cell membrane</keyword>
<proteinExistence type="inferred from homology"/>
<keyword evidence="6 15" id="KW-0479">Metal-binding</keyword>
<dbReference type="InterPro" id="IPR037219">
    <property type="entry name" value="Peptidase_M41-like"/>
</dbReference>
<dbReference type="InterPro" id="IPR003960">
    <property type="entry name" value="ATPase_AAA_CS"/>
</dbReference>
<dbReference type="GO" id="GO:0005524">
    <property type="term" value="F:ATP binding"/>
    <property type="evidence" value="ECO:0007669"/>
    <property type="project" value="UniProtKB-UniRule"/>
</dbReference>
<feature type="binding site" evidence="15">
    <location>
        <position position="440"/>
    </location>
    <ligand>
        <name>Zn(2+)</name>
        <dbReference type="ChEBI" id="CHEBI:29105"/>
        <note>catalytic</note>
    </ligand>
</feature>
<keyword evidence="12 15" id="KW-0482">Metalloprotease</keyword>
<dbReference type="Pfam" id="PF00004">
    <property type="entry name" value="AAA"/>
    <property type="match status" value="1"/>
</dbReference>
<evidence type="ECO:0000256" key="15">
    <source>
        <dbReference type="HAMAP-Rule" id="MF_01458"/>
    </source>
</evidence>
<evidence type="ECO:0000256" key="11">
    <source>
        <dbReference type="ARBA" id="ARBA00022989"/>
    </source>
</evidence>
<dbReference type="SUPFAM" id="SSF52540">
    <property type="entry name" value="P-loop containing nucleoside triphosphate hydrolases"/>
    <property type="match status" value="1"/>
</dbReference>
<dbReference type="GO" id="GO:0006508">
    <property type="term" value="P:proteolysis"/>
    <property type="evidence" value="ECO:0007669"/>
    <property type="project" value="UniProtKB-KW"/>
</dbReference>
<dbReference type="InterPro" id="IPR003593">
    <property type="entry name" value="AAA+_ATPase"/>
</dbReference>
<protein>
    <recommendedName>
        <fullName evidence="15">ATP-dependent zinc metalloprotease FtsH</fullName>
        <ecNumber evidence="15">3.4.24.-</ecNumber>
    </recommendedName>
</protein>
<sequence length="622" mass="67704">MTDNREIRNTPPRRGNPFTGLLWVILIVLFLNGFLFPMFTPGRIEPTDYGAFIERVDSGLVKEVMIKNGQIYFTAETDGGKTATFQTGAIDDPHLVERLLAAKSPNDDGKIAFSQVVPQENSPILNFLLMWILPGLLFYILWKQASRSIQARMGSGGNFLSFGNSGAKIYADSDVKTTFADVAGQDEAKEALTEIVDFLHSPSKYAEIGASLPKGALLVGPPGTGKTLIARAVAGEARVPFFAMSGSEFVQMFVGMGAAKVRDLFKQAGEKAPCIIFIDEIDAIGKRRDTALGGNDEREQTLNQLLTEMDGFDGRKGVVILAATNRPESLDKALLRPGRFDRRIQMELPDLEGRKAILRVHLAKVKHEAVDLSIVAQATAGSSGAELANIVNEAALRAVRQGRRKVTTADLEESVETVMAGAQKKNKVLSGEEKRIVAYHEIGHALVAAMQTASAPVHKITIIPRTSGALGYTMQVDEGEQVLLSRENLFNRIATLTGGRSAEELVFGSVTTGASNDIEQATKLARAMVTRFGMSEKYDMMGLETVNNAYLGGDNALTCSPETAAEIDREVLRIVREAHEKARGILSAHRAVLDEAAAFLLERETITGGEFMQILRKYETKD</sequence>
<comment type="function">
    <text evidence="15">Acts as a processive, ATP-dependent zinc metallopeptidase for both cytoplasmic and membrane proteins. Plays a role in the quality control of integral membrane proteins.</text>
</comment>
<dbReference type="GO" id="GO:0004222">
    <property type="term" value="F:metalloendopeptidase activity"/>
    <property type="evidence" value="ECO:0007669"/>
    <property type="project" value="InterPro"/>
</dbReference>
<name>A0A9D1Z091_9BACT</name>
<feature type="binding site" evidence="15">
    <location>
        <begin position="220"/>
        <end position="227"/>
    </location>
    <ligand>
        <name>ATP</name>
        <dbReference type="ChEBI" id="CHEBI:30616"/>
    </ligand>
</feature>
<evidence type="ECO:0000256" key="6">
    <source>
        <dbReference type="ARBA" id="ARBA00022723"/>
    </source>
</evidence>
<dbReference type="FunFam" id="1.10.8.60:FF:000001">
    <property type="entry name" value="ATP-dependent zinc metalloprotease FtsH"/>
    <property type="match status" value="1"/>
</dbReference>
<evidence type="ECO:0000256" key="9">
    <source>
        <dbReference type="ARBA" id="ARBA00022833"/>
    </source>
</evidence>
<dbReference type="InterPro" id="IPR027417">
    <property type="entry name" value="P-loop_NTPase"/>
</dbReference>
<dbReference type="PANTHER" id="PTHR23076">
    <property type="entry name" value="METALLOPROTEASE M41 FTSH"/>
    <property type="match status" value="1"/>
</dbReference>
<gene>
    <name evidence="15 18" type="primary">ftsH</name>
    <name evidence="18" type="ORF">H9828_03540</name>
</gene>
<comment type="similarity">
    <text evidence="14 15">In the central section; belongs to the AAA ATPase family.</text>
</comment>
<comment type="subunit">
    <text evidence="15">Homohexamer.</text>
</comment>
<comment type="caution">
    <text evidence="18">The sequence shown here is derived from an EMBL/GenBank/DDBJ whole genome shotgun (WGS) entry which is preliminary data.</text>
</comment>
<dbReference type="GO" id="GO:0016887">
    <property type="term" value="F:ATP hydrolysis activity"/>
    <property type="evidence" value="ECO:0007669"/>
    <property type="project" value="UniProtKB-UniRule"/>
</dbReference>
<evidence type="ECO:0000313" key="18">
    <source>
        <dbReference type="EMBL" id="HIY68472.1"/>
    </source>
</evidence>
<dbReference type="InterPro" id="IPR005936">
    <property type="entry name" value="FtsH"/>
</dbReference>
<dbReference type="FunFam" id="3.40.50.300:FF:000001">
    <property type="entry name" value="ATP-dependent zinc metalloprotease FtsH"/>
    <property type="match status" value="1"/>
</dbReference>
<evidence type="ECO:0000259" key="17">
    <source>
        <dbReference type="SMART" id="SM00382"/>
    </source>
</evidence>
<dbReference type="SUPFAM" id="SSF140990">
    <property type="entry name" value="FtsH protease domain-like"/>
    <property type="match status" value="1"/>
</dbReference>
<dbReference type="Proteomes" id="UP000886844">
    <property type="component" value="Unassembled WGS sequence"/>
</dbReference>
<keyword evidence="10 15" id="KW-0067">ATP-binding</keyword>
<dbReference type="InterPro" id="IPR011546">
    <property type="entry name" value="Pept_M41_FtsH_extracell"/>
</dbReference>
<dbReference type="PROSITE" id="PS00674">
    <property type="entry name" value="AAA"/>
    <property type="match status" value="1"/>
</dbReference>
<evidence type="ECO:0000256" key="5">
    <source>
        <dbReference type="ARBA" id="ARBA00022692"/>
    </source>
</evidence>
<keyword evidence="8 15" id="KW-0378">Hydrolase</keyword>
<feature type="binding site" evidence="15">
    <location>
        <position position="517"/>
    </location>
    <ligand>
        <name>Zn(2+)</name>
        <dbReference type="ChEBI" id="CHEBI:29105"/>
        <note>catalytic</note>
    </ligand>
</feature>
<reference evidence="18" key="2">
    <citation type="submission" date="2021-04" db="EMBL/GenBank/DDBJ databases">
        <authorList>
            <person name="Gilroy R."/>
        </authorList>
    </citation>
    <scope>NUCLEOTIDE SEQUENCE</scope>
    <source>
        <strain evidence="18">5134</strain>
    </source>
</reference>
<dbReference type="Gene3D" id="3.30.720.210">
    <property type="match status" value="1"/>
</dbReference>
<dbReference type="InterPro" id="IPR041569">
    <property type="entry name" value="AAA_lid_3"/>
</dbReference>
<evidence type="ECO:0000256" key="1">
    <source>
        <dbReference type="ARBA" id="ARBA00004370"/>
    </source>
</evidence>
<evidence type="ECO:0000256" key="4">
    <source>
        <dbReference type="ARBA" id="ARBA00022670"/>
    </source>
</evidence>
<feature type="active site" evidence="15">
    <location>
        <position position="441"/>
    </location>
</feature>
<evidence type="ECO:0000256" key="16">
    <source>
        <dbReference type="RuleBase" id="RU003651"/>
    </source>
</evidence>
<dbReference type="PANTHER" id="PTHR23076:SF97">
    <property type="entry name" value="ATP-DEPENDENT ZINC METALLOPROTEASE YME1L1"/>
    <property type="match status" value="1"/>
</dbReference>
<dbReference type="EC" id="3.4.24.-" evidence="15"/>
<dbReference type="GO" id="GO:0004176">
    <property type="term" value="F:ATP-dependent peptidase activity"/>
    <property type="evidence" value="ECO:0007669"/>
    <property type="project" value="InterPro"/>
</dbReference>
<comment type="similarity">
    <text evidence="2 15">In the C-terminal section; belongs to the peptidase M41 family.</text>
</comment>
<feature type="transmembrane region" description="Helical" evidence="15">
    <location>
        <begin position="21"/>
        <end position="39"/>
    </location>
</feature>
<dbReference type="Pfam" id="PF01434">
    <property type="entry name" value="Peptidase_M41"/>
    <property type="match status" value="1"/>
</dbReference>
<dbReference type="GO" id="GO:0030163">
    <property type="term" value="P:protein catabolic process"/>
    <property type="evidence" value="ECO:0007669"/>
    <property type="project" value="UniProtKB-UniRule"/>
</dbReference>
<comment type="cofactor">
    <cofactor evidence="15">
        <name>Zn(2+)</name>
        <dbReference type="ChEBI" id="CHEBI:29105"/>
    </cofactor>
    <text evidence="15">Binds 1 zinc ion per subunit.</text>
</comment>
<dbReference type="AlphaFoldDB" id="A0A9D1Z091"/>
<dbReference type="NCBIfam" id="TIGR01241">
    <property type="entry name" value="FtsH_fam"/>
    <property type="match status" value="1"/>
</dbReference>
<keyword evidence="11 15" id="KW-1133">Transmembrane helix</keyword>
<keyword evidence="13 15" id="KW-0472">Membrane</keyword>
<evidence type="ECO:0000256" key="8">
    <source>
        <dbReference type="ARBA" id="ARBA00022801"/>
    </source>
</evidence>
<reference evidence="18" key="1">
    <citation type="journal article" date="2021" name="PeerJ">
        <title>Extensive microbial diversity within the chicken gut microbiome revealed by metagenomics and culture.</title>
        <authorList>
            <person name="Gilroy R."/>
            <person name="Ravi A."/>
            <person name="Getino M."/>
            <person name="Pursley I."/>
            <person name="Horton D.L."/>
            <person name="Alikhan N.F."/>
            <person name="Baker D."/>
            <person name="Gharbi K."/>
            <person name="Hall N."/>
            <person name="Watson M."/>
            <person name="Adriaenssens E.M."/>
            <person name="Foster-Nyarko E."/>
            <person name="Jarju S."/>
            <person name="Secka A."/>
            <person name="Antonio M."/>
            <person name="Oren A."/>
            <person name="Chaudhuri R.R."/>
            <person name="La Ragione R."/>
            <person name="Hildebrand F."/>
            <person name="Pallen M.J."/>
        </authorList>
    </citation>
    <scope>NUCLEOTIDE SEQUENCE</scope>
    <source>
        <strain evidence="18">5134</strain>
    </source>
</reference>
<dbReference type="Gene3D" id="3.40.50.300">
    <property type="entry name" value="P-loop containing nucleotide triphosphate hydrolases"/>
    <property type="match status" value="1"/>
</dbReference>
<comment type="similarity">
    <text evidence="16">Belongs to the AAA ATPase family.</text>
</comment>
<comment type="subcellular location">
    <subcellularLocation>
        <location evidence="15">Cell membrane</location>
        <topology evidence="15">Multi-pass membrane protein</topology>
        <orientation evidence="15">Cytoplasmic side</orientation>
    </subcellularLocation>
    <subcellularLocation>
        <location evidence="1">Membrane</location>
    </subcellularLocation>
</comment>
<dbReference type="Gene3D" id="1.10.8.60">
    <property type="match status" value="1"/>
</dbReference>
<evidence type="ECO:0000256" key="7">
    <source>
        <dbReference type="ARBA" id="ARBA00022741"/>
    </source>
</evidence>
<evidence type="ECO:0000256" key="14">
    <source>
        <dbReference type="ARBA" id="ARBA00061570"/>
    </source>
</evidence>
<dbReference type="HAMAP" id="MF_01458">
    <property type="entry name" value="FtsH"/>
    <property type="match status" value="1"/>
</dbReference>
<evidence type="ECO:0000256" key="12">
    <source>
        <dbReference type="ARBA" id="ARBA00023049"/>
    </source>
</evidence>
<dbReference type="FunFam" id="1.20.58.760:FF:000001">
    <property type="entry name" value="ATP-dependent zinc metalloprotease FtsH"/>
    <property type="match status" value="1"/>
</dbReference>
<feature type="transmembrane region" description="Helical" evidence="15">
    <location>
        <begin position="124"/>
        <end position="142"/>
    </location>
</feature>
<dbReference type="Pfam" id="PF17862">
    <property type="entry name" value="AAA_lid_3"/>
    <property type="match status" value="1"/>
</dbReference>